<dbReference type="PROSITE" id="PS00170">
    <property type="entry name" value="CSA_PPIASE_1"/>
    <property type="match status" value="1"/>
</dbReference>
<name>A0A0C3KHF3_9AGAM</name>
<feature type="compositionally biased region" description="Low complexity" evidence="12">
    <location>
        <begin position="177"/>
        <end position="202"/>
    </location>
</feature>
<feature type="domain" description="PPIase cyclophilin-type" evidence="13">
    <location>
        <begin position="291"/>
        <end position="437"/>
    </location>
</feature>
<sequence>MGHGANDKLYITHAEHSGALGQHSSSSGYKGKAEEIPAYRTPFDCCALSLQPFQHPVCAINEDGTGTVYDLLNIVPWLKEHDNTDPKGNPLKPSDLTTLHYHRNSKNQLHDPVSFKTFSEHSHIVAIKTTGNVFLADSVGKLAGGRDLVSDVPFTKADIITLQNPHAVPDPSPPVPKTTTTTQPATSSSSSKTSASSSSDAARNQPATEPPASSALAKAKKVAAQPYNASPYSTGAAGASLTSTSLDPLTKGEMALYDEEELMYEDISRERKEKDRIKRRAYVRMVTNMGGSLNLELFCDKAPKTCYNFLMLAREGKYDDCPFHRLIPGFMIQGGDPTGTGRGGQSYWGTPFRDEYDLKGAEKHSERGVLSMANKGAATNGSQFFITFRATTHLDGKHTVFGKLVGGEEILAAMEATAVQPGTDKPAKPIKITEIIIYQDPFEEYKKRVANKIQKQAETLSGSKSGSSGDKTKDKVNWFGEKIGESSNSGPKGGGVGKYLKSGGPPSATPSVIGKRTTAVSDMGVGIDDKKKKRKMGFGDFESW</sequence>
<dbReference type="Proteomes" id="UP000054248">
    <property type="component" value="Unassembled WGS sequence"/>
</dbReference>
<dbReference type="GO" id="GO:0000209">
    <property type="term" value="P:protein polyubiquitination"/>
    <property type="evidence" value="ECO:0007669"/>
    <property type="project" value="TreeGrafter"/>
</dbReference>
<evidence type="ECO:0000313" key="16">
    <source>
        <dbReference type="Proteomes" id="UP000054248"/>
    </source>
</evidence>
<reference evidence="16" key="2">
    <citation type="submission" date="2015-01" db="EMBL/GenBank/DDBJ databases">
        <title>Evolutionary Origins and Diversification of the Mycorrhizal Mutualists.</title>
        <authorList>
            <consortium name="DOE Joint Genome Institute"/>
            <consortium name="Mycorrhizal Genomics Consortium"/>
            <person name="Kohler A."/>
            <person name="Kuo A."/>
            <person name="Nagy L.G."/>
            <person name="Floudas D."/>
            <person name="Copeland A."/>
            <person name="Barry K.W."/>
            <person name="Cichocki N."/>
            <person name="Veneault-Fourrey C."/>
            <person name="LaButti K."/>
            <person name="Lindquist E.A."/>
            <person name="Lipzen A."/>
            <person name="Lundell T."/>
            <person name="Morin E."/>
            <person name="Murat C."/>
            <person name="Riley R."/>
            <person name="Ohm R."/>
            <person name="Sun H."/>
            <person name="Tunlid A."/>
            <person name="Henrissat B."/>
            <person name="Grigoriev I.V."/>
            <person name="Hibbett D.S."/>
            <person name="Martin F."/>
        </authorList>
    </citation>
    <scope>NUCLEOTIDE SEQUENCE [LARGE SCALE GENOMIC DNA]</scope>
    <source>
        <strain evidence="16">MUT 4182</strain>
    </source>
</reference>
<comment type="similarity">
    <text evidence="6">Belongs to the cyclophilin-type PPIase family. PPIL2 subfamily.</text>
</comment>
<dbReference type="SUPFAM" id="SSF57850">
    <property type="entry name" value="RING/U-box"/>
    <property type="match status" value="1"/>
</dbReference>
<comment type="catalytic activity">
    <reaction evidence="1">
        <text>S-ubiquitinyl-[E2 ubiquitin-conjugating enzyme]-L-cysteine + [acceptor protein]-L-lysine = [E2 ubiquitin-conjugating enzyme]-L-cysteine + N(6)-ubiquitinyl-[acceptor protein]-L-lysine.</text>
        <dbReference type="EC" id="2.3.2.27"/>
    </reaction>
</comment>
<dbReference type="CDD" id="cd16663">
    <property type="entry name" value="RING-Ubox_PPIL2"/>
    <property type="match status" value="1"/>
</dbReference>
<dbReference type="HOGENOM" id="CLU_012062_7_0_1"/>
<dbReference type="InterPro" id="IPR026951">
    <property type="entry name" value="PPIL2_U-box_dom"/>
</dbReference>
<protein>
    <recommendedName>
        <fullName evidence="17">Peptidylprolyl isomerase</fullName>
    </recommendedName>
</protein>
<feature type="region of interest" description="Disordered" evidence="12">
    <location>
        <begin position="163"/>
        <end position="219"/>
    </location>
</feature>
<comment type="pathway">
    <text evidence="5">Protein modification; protein ubiquitination.</text>
</comment>
<dbReference type="InterPro" id="IPR029000">
    <property type="entry name" value="Cyclophilin-like_dom_sf"/>
</dbReference>
<comment type="function">
    <text evidence="3">May catalyze the cis-trans isomerization of proline imidic peptide bonds in oligopeptides thereby assisting the folding of proteins. May also function as a chaperone, playing a role in intracellular transport of proteins. May also have a protein ubiquitin ligase activity acting as an E3 ubiquitin protein ligase or as a ubiquitin-ubiquitin ligase promoting elongation of ubiquitin chains on proteins.</text>
</comment>
<dbReference type="InterPro" id="IPR013083">
    <property type="entry name" value="Znf_RING/FYVE/PHD"/>
</dbReference>
<dbReference type="PANTHER" id="PTHR45625">
    <property type="entry name" value="PEPTIDYL-PROLYL CIS-TRANS ISOMERASE-RELATED"/>
    <property type="match status" value="1"/>
</dbReference>
<keyword evidence="10" id="KW-0413">Isomerase</keyword>
<dbReference type="InterPro" id="IPR044666">
    <property type="entry name" value="Cyclophilin_A-like"/>
</dbReference>
<dbReference type="OrthoDB" id="407558at2759"/>
<evidence type="ECO:0000256" key="4">
    <source>
        <dbReference type="ARBA" id="ARBA00004123"/>
    </source>
</evidence>
<reference evidence="15 16" key="1">
    <citation type="submission" date="2014-04" db="EMBL/GenBank/DDBJ databases">
        <authorList>
            <consortium name="DOE Joint Genome Institute"/>
            <person name="Kuo A."/>
            <person name="Girlanda M."/>
            <person name="Perotto S."/>
            <person name="Kohler A."/>
            <person name="Nagy L.G."/>
            <person name="Floudas D."/>
            <person name="Copeland A."/>
            <person name="Barry K.W."/>
            <person name="Cichocki N."/>
            <person name="Veneault-Fourrey C."/>
            <person name="LaButti K."/>
            <person name="Lindquist E.A."/>
            <person name="Lipzen A."/>
            <person name="Lundell T."/>
            <person name="Morin E."/>
            <person name="Murat C."/>
            <person name="Sun H."/>
            <person name="Tunlid A."/>
            <person name="Henrissat B."/>
            <person name="Grigoriev I.V."/>
            <person name="Hibbett D.S."/>
            <person name="Martin F."/>
            <person name="Nordberg H.P."/>
            <person name="Cantor M.N."/>
            <person name="Hua S.X."/>
        </authorList>
    </citation>
    <scope>NUCLEOTIDE SEQUENCE [LARGE SCALE GENOMIC DNA]</scope>
    <source>
        <strain evidence="15 16">MUT 4182</strain>
    </source>
</reference>
<evidence type="ECO:0000256" key="6">
    <source>
        <dbReference type="ARBA" id="ARBA00007930"/>
    </source>
</evidence>
<dbReference type="STRING" id="1051891.A0A0C3KHF3"/>
<keyword evidence="16" id="KW-1185">Reference proteome</keyword>
<keyword evidence="8" id="KW-0833">Ubl conjugation pathway</keyword>
<evidence type="ECO:0000256" key="7">
    <source>
        <dbReference type="ARBA" id="ARBA00022679"/>
    </source>
</evidence>
<dbReference type="GO" id="GO:0071013">
    <property type="term" value="C:catalytic step 2 spliceosome"/>
    <property type="evidence" value="ECO:0007669"/>
    <property type="project" value="TreeGrafter"/>
</dbReference>
<dbReference type="InterPro" id="IPR003613">
    <property type="entry name" value="Ubox_domain"/>
</dbReference>
<evidence type="ECO:0000256" key="8">
    <source>
        <dbReference type="ARBA" id="ARBA00022786"/>
    </source>
</evidence>
<dbReference type="FunFam" id="2.40.100.10:FF:000014">
    <property type="entry name" value="Peptidyl-prolyl cis-trans isomerase cyp65"/>
    <property type="match status" value="1"/>
</dbReference>
<evidence type="ECO:0000256" key="9">
    <source>
        <dbReference type="ARBA" id="ARBA00023110"/>
    </source>
</evidence>
<gene>
    <name evidence="15" type="ORF">M407DRAFT_132671</name>
</gene>
<dbReference type="GO" id="GO:0003755">
    <property type="term" value="F:peptidyl-prolyl cis-trans isomerase activity"/>
    <property type="evidence" value="ECO:0007669"/>
    <property type="project" value="UniProtKB-KW"/>
</dbReference>
<evidence type="ECO:0000256" key="12">
    <source>
        <dbReference type="SAM" id="MobiDB-lite"/>
    </source>
</evidence>
<evidence type="ECO:0000256" key="5">
    <source>
        <dbReference type="ARBA" id="ARBA00004906"/>
    </source>
</evidence>
<evidence type="ECO:0000256" key="3">
    <source>
        <dbReference type="ARBA" id="ARBA00003697"/>
    </source>
</evidence>
<dbReference type="Gene3D" id="2.40.100.10">
    <property type="entry name" value="Cyclophilin-like"/>
    <property type="match status" value="1"/>
</dbReference>
<dbReference type="GO" id="GO:0006457">
    <property type="term" value="P:protein folding"/>
    <property type="evidence" value="ECO:0007669"/>
    <property type="project" value="InterPro"/>
</dbReference>
<comment type="subcellular location">
    <subcellularLocation>
        <location evidence="4">Nucleus</location>
    </subcellularLocation>
</comment>
<evidence type="ECO:0000259" key="14">
    <source>
        <dbReference type="PROSITE" id="PS51698"/>
    </source>
</evidence>
<dbReference type="EMBL" id="KN823157">
    <property type="protein sequence ID" value="KIO20893.1"/>
    <property type="molecule type" value="Genomic_DNA"/>
</dbReference>
<evidence type="ECO:0000256" key="10">
    <source>
        <dbReference type="ARBA" id="ARBA00023235"/>
    </source>
</evidence>
<dbReference type="PANTHER" id="PTHR45625:SF1">
    <property type="entry name" value="RING-TYPE E3 UBIQUITIN-PROTEIN LIGASE PPIL2"/>
    <property type="match status" value="1"/>
</dbReference>
<dbReference type="GO" id="GO:0061630">
    <property type="term" value="F:ubiquitin protein ligase activity"/>
    <property type="evidence" value="ECO:0007669"/>
    <property type="project" value="UniProtKB-EC"/>
</dbReference>
<evidence type="ECO:0000256" key="11">
    <source>
        <dbReference type="ARBA" id="ARBA00023242"/>
    </source>
</evidence>
<proteinExistence type="inferred from homology"/>
<dbReference type="InterPro" id="IPR020892">
    <property type="entry name" value="Cyclophilin-type_PPIase_CS"/>
</dbReference>
<dbReference type="Gene3D" id="3.30.40.10">
    <property type="entry name" value="Zinc/RING finger domain, C3HC4 (zinc finger)"/>
    <property type="match status" value="1"/>
</dbReference>
<feature type="region of interest" description="Disordered" evidence="12">
    <location>
        <begin position="482"/>
        <end position="516"/>
    </location>
</feature>
<dbReference type="SUPFAM" id="SSF50891">
    <property type="entry name" value="Cyclophilin-like"/>
    <property type="match status" value="1"/>
</dbReference>
<keyword evidence="11" id="KW-0539">Nucleus</keyword>
<comment type="catalytic activity">
    <reaction evidence="2">
        <text>[protein]-peptidylproline (omega=180) = [protein]-peptidylproline (omega=0)</text>
        <dbReference type="Rhea" id="RHEA:16237"/>
        <dbReference type="Rhea" id="RHEA-COMP:10747"/>
        <dbReference type="Rhea" id="RHEA-COMP:10748"/>
        <dbReference type="ChEBI" id="CHEBI:83833"/>
        <dbReference type="ChEBI" id="CHEBI:83834"/>
        <dbReference type="EC" id="5.2.1.8"/>
    </reaction>
</comment>
<organism evidence="15 16">
    <name type="scientific">Tulasnella calospora MUT 4182</name>
    <dbReference type="NCBI Taxonomy" id="1051891"/>
    <lineage>
        <taxon>Eukaryota</taxon>
        <taxon>Fungi</taxon>
        <taxon>Dikarya</taxon>
        <taxon>Basidiomycota</taxon>
        <taxon>Agaricomycotina</taxon>
        <taxon>Agaricomycetes</taxon>
        <taxon>Cantharellales</taxon>
        <taxon>Tulasnellaceae</taxon>
        <taxon>Tulasnella</taxon>
    </lineage>
</organism>
<accession>A0A0C3KHF3</accession>
<dbReference type="InterPro" id="IPR002130">
    <property type="entry name" value="Cyclophilin-type_PPIase_dom"/>
</dbReference>
<evidence type="ECO:0008006" key="17">
    <source>
        <dbReference type="Google" id="ProtNLM"/>
    </source>
</evidence>
<evidence type="ECO:0000259" key="13">
    <source>
        <dbReference type="PROSITE" id="PS50072"/>
    </source>
</evidence>
<feature type="domain" description="U-box" evidence="14">
    <location>
        <begin position="39"/>
        <end position="116"/>
    </location>
</feature>
<keyword evidence="7" id="KW-0808">Transferase</keyword>
<dbReference type="PRINTS" id="PR00153">
    <property type="entry name" value="CSAPPISMRASE"/>
</dbReference>
<dbReference type="PROSITE" id="PS50072">
    <property type="entry name" value="CSA_PPIASE_2"/>
    <property type="match status" value="1"/>
</dbReference>
<dbReference type="SMART" id="SM00504">
    <property type="entry name" value="Ubox"/>
    <property type="match status" value="1"/>
</dbReference>
<dbReference type="Pfam" id="PF00160">
    <property type="entry name" value="Pro_isomerase"/>
    <property type="match status" value="1"/>
</dbReference>
<keyword evidence="9" id="KW-0697">Rotamase</keyword>
<evidence type="ECO:0000256" key="2">
    <source>
        <dbReference type="ARBA" id="ARBA00000971"/>
    </source>
</evidence>
<dbReference type="PROSITE" id="PS51698">
    <property type="entry name" value="U_BOX"/>
    <property type="match status" value="1"/>
</dbReference>
<feature type="region of interest" description="Disordered" evidence="12">
    <location>
        <begin position="456"/>
        <end position="475"/>
    </location>
</feature>
<dbReference type="AlphaFoldDB" id="A0A0C3KHF3"/>
<evidence type="ECO:0000313" key="15">
    <source>
        <dbReference type="EMBL" id="KIO20893.1"/>
    </source>
</evidence>
<evidence type="ECO:0000256" key="1">
    <source>
        <dbReference type="ARBA" id="ARBA00000900"/>
    </source>
</evidence>